<evidence type="ECO:0000313" key="2">
    <source>
        <dbReference type="EMBL" id="KAG6673086.1"/>
    </source>
</evidence>
<evidence type="ECO:0000313" key="3">
    <source>
        <dbReference type="Proteomes" id="UP000811246"/>
    </source>
</evidence>
<evidence type="ECO:0000256" key="1">
    <source>
        <dbReference type="SAM" id="MobiDB-lite"/>
    </source>
</evidence>
<organism evidence="2 3">
    <name type="scientific">Carya illinoinensis</name>
    <name type="common">Pecan</name>
    <dbReference type="NCBI Taxonomy" id="32201"/>
    <lineage>
        <taxon>Eukaryota</taxon>
        <taxon>Viridiplantae</taxon>
        <taxon>Streptophyta</taxon>
        <taxon>Embryophyta</taxon>
        <taxon>Tracheophyta</taxon>
        <taxon>Spermatophyta</taxon>
        <taxon>Magnoliopsida</taxon>
        <taxon>eudicotyledons</taxon>
        <taxon>Gunneridae</taxon>
        <taxon>Pentapetalae</taxon>
        <taxon>rosids</taxon>
        <taxon>fabids</taxon>
        <taxon>Fagales</taxon>
        <taxon>Juglandaceae</taxon>
        <taxon>Carya</taxon>
    </lineage>
</organism>
<name>A0A922A6U2_CARIL</name>
<proteinExistence type="predicted"/>
<dbReference type="EMBL" id="CM031840">
    <property type="protein sequence ID" value="KAG6673086.1"/>
    <property type="molecule type" value="Genomic_DNA"/>
</dbReference>
<accession>A0A922A6U2</accession>
<feature type="region of interest" description="Disordered" evidence="1">
    <location>
        <begin position="45"/>
        <end position="80"/>
    </location>
</feature>
<protein>
    <submittedName>
        <fullName evidence="2">Uncharacterized protein</fullName>
    </submittedName>
</protein>
<sequence>MMRLTLWFLLGGLCVFLLFHASYCRIIIETNQLPRSLGQQYRGWLPSPPRMQSSGREGANIVGKRRPALPPPVGAKNPRP</sequence>
<gene>
    <name evidence="2" type="ORF">I3842_16G094000</name>
</gene>
<dbReference type="Proteomes" id="UP000811246">
    <property type="component" value="Chromosome 16"/>
</dbReference>
<comment type="caution">
    <text evidence="2">The sequence shown here is derived from an EMBL/GenBank/DDBJ whole genome shotgun (WGS) entry which is preliminary data.</text>
</comment>
<reference evidence="2" key="1">
    <citation type="submission" date="2021-01" db="EMBL/GenBank/DDBJ databases">
        <authorList>
            <person name="Lovell J.T."/>
            <person name="Bentley N."/>
            <person name="Bhattarai G."/>
            <person name="Jenkins J.W."/>
            <person name="Sreedasyam A."/>
            <person name="Alarcon Y."/>
            <person name="Bock C."/>
            <person name="Boston L."/>
            <person name="Carlson J."/>
            <person name="Cervantes K."/>
            <person name="Clermont K."/>
            <person name="Krom N."/>
            <person name="Kubenka K."/>
            <person name="Mamidi S."/>
            <person name="Mattison C."/>
            <person name="Monteros M."/>
            <person name="Pisani C."/>
            <person name="Plott C."/>
            <person name="Rajasekar S."/>
            <person name="Rhein H.S."/>
            <person name="Rohla C."/>
            <person name="Song M."/>
            <person name="Hilaire R.S."/>
            <person name="Shu S."/>
            <person name="Wells L."/>
            <person name="Wang X."/>
            <person name="Webber J."/>
            <person name="Heerema R.J."/>
            <person name="Klein P."/>
            <person name="Conner P."/>
            <person name="Grauke L."/>
            <person name="Grimwood J."/>
            <person name="Schmutz J."/>
            <person name="Randall J.J."/>
        </authorList>
    </citation>
    <scope>NUCLEOTIDE SEQUENCE</scope>
    <source>
        <tissue evidence="2">Leaf</tissue>
    </source>
</reference>
<dbReference type="AlphaFoldDB" id="A0A922A6U2"/>